<dbReference type="Pfam" id="PF16344">
    <property type="entry name" value="FecR_C"/>
    <property type="match status" value="1"/>
</dbReference>
<dbReference type="PANTHER" id="PTHR30273:SF2">
    <property type="entry name" value="PROTEIN FECR"/>
    <property type="match status" value="1"/>
</dbReference>
<dbReference type="InterPro" id="IPR032508">
    <property type="entry name" value="FecR_C"/>
</dbReference>
<feature type="domain" description="FecR protein" evidence="2">
    <location>
        <begin position="206"/>
        <end position="305"/>
    </location>
</feature>
<dbReference type="InterPro" id="IPR012373">
    <property type="entry name" value="Ferrdict_sens_TM"/>
</dbReference>
<dbReference type="OrthoDB" id="645008at2"/>
<evidence type="ECO:0000313" key="4">
    <source>
        <dbReference type="EMBL" id="RZS72660.1"/>
    </source>
</evidence>
<dbReference type="GO" id="GO:0016989">
    <property type="term" value="F:sigma factor antagonist activity"/>
    <property type="evidence" value="ECO:0007669"/>
    <property type="project" value="TreeGrafter"/>
</dbReference>
<keyword evidence="5" id="KW-1185">Reference proteome</keyword>
<evidence type="ECO:0000256" key="1">
    <source>
        <dbReference type="SAM" id="Phobius"/>
    </source>
</evidence>
<keyword evidence="1" id="KW-0472">Membrane</keyword>
<name>A0A4Q7MZL8_9BACT</name>
<organism evidence="4 5">
    <name type="scientific">Pseudobacter ginsenosidimutans</name>
    <dbReference type="NCBI Taxonomy" id="661488"/>
    <lineage>
        <taxon>Bacteria</taxon>
        <taxon>Pseudomonadati</taxon>
        <taxon>Bacteroidota</taxon>
        <taxon>Chitinophagia</taxon>
        <taxon>Chitinophagales</taxon>
        <taxon>Chitinophagaceae</taxon>
        <taxon>Pseudobacter</taxon>
    </lineage>
</organism>
<accession>A0A4Q7MZL8</accession>
<dbReference type="InterPro" id="IPR006860">
    <property type="entry name" value="FecR"/>
</dbReference>
<evidence type="ECO:0000313" key="5">
    <source>
        <dbReference type="Proteomes" id="UP000293874"/>
    </source>
</evidence>
<dbReference type="Gene3D" id="2.60.120.1440">
    <property type="match status" value="1"/>
</dbReference>
<protein>
    <submittedName>
        <fullName evidence="4">FecR family protein</fullName>
    </submittedName>
</protein>
<evidence type="ECO:0000259" key="2">
    <source>
        <dbReference type="Pfam" id="PF04773"/>
    </source>
</evidence>
<comment type="caution">
    <text evidence="4">The sequence shown here is derived from an EMBL/GenBank/DDBJ whole genome shotgun (WGS) entry which is preliminary data.</text>
</comment>
<dbReference type="PANTHER" id="PTHR30273">
    <property type="entry name" value="PERIPLASMIC SIGNAL SENSOR AND SIGMA FACTOR ACTIVATOR FECR-RELATED"/>
    <property type="match status" value="1"/>
</dbReference>
<dbReference type="AlphaFoldDB" id="A0A4Q7MZL8"/>
<feature type="domain" description="Protein FecR C-terminal" evidence="3">
    <location>
        <begin position="346"/>
        <end position="412"/>
    </location>
</feature>
<feature type="transmembrane region" description="Helical" evidence="1">
    <location>
        <begin position="104"/>
        <end position="126"/>
    </location>
</feature>
<dbReference type="Proteomes" id="UP000293874">
    <property type="component" value="Unassembled WGS sequence"/>
</dbReference>
<dbReference type="Gene3D" id="3.55.50.30">
    <property type="match status" value="1"/>
</dbReference>
<gene>
    <name evidence="4" type="ORF">EV199_4583</name>
</gene>
<dbReference type="Pfam" id="PF04773">
    <property type="entry name" value="FecR"/>
    <property type="match status" value="1"/>
</dbReference>
<sequence>MAMHDQDSIQKMQELAALFFQKLQGTIQPEGEQQLEAWLLPQTEENRKFYQSLTDQASIESALRSFYSVNEDAALKDMLTRIQQGSHETSTPEIITEIPVRKTWYRYAAAAAIGILIVGIAATFWLTSRTGDDQTDTSRTAHYNSEALPGSDKAILQLEDGRSILLDTASGELAKQGETHIRKNEEGVLSYDPGNTGADTAMVYNKIITPRGGQYQVTLPDGSKVWLNAASSLRFPVAFKGRERVVELSGEAYFEVAQNANRPFKVNVGGKEEPMQVEVLGTGFNIQAYADEPVRAATLVNGKVRVNNGNAHVILQPGQQARLKELSLTTASADLEEVLAWKNGIFYLQDVNIQNIMRQLSRWYDVEVVYEGNITQQFVGKIPRTMNLSDVLKVLESTGWVHFKFEGKTVTVSPD</sequence>
<evidence type="ECO:0000259" key="3">
    <source>
        <dbReference type="Pfam" id="PF16344"/>
    </source>
</evidence>
<reference evidence="4 5" key="1">
    <citation type="submission" date="2019-02" db="EMBL/GenBank/DDBJ databases">
        <title>Genomic Encyclopedia of Type Strains, Phase IV (KMG-IV): sequencing the most valuable type-strain genomes for metagenomic binning, comparative biology and taxonomic classification.</title>
        <authorList>
            <person name="Goeker M."/>
        </authorList>
    </citation>
    <scope>NUCLEOTIDE SEQUENCE [LARGE SCALE GENOMIC DNA]</scope>
    <source>
        <strain evidence="4 5">DSM 18116</strain>
    </source>
</reference>
<keyword evidence="1" id="KW-0812">Transmembrane</keyword>
<dbReference type="EMBL" id="SGXA01000002">
    <property type="protein sequence ID" value="RZS72660.1"/>
    <property type="molecule type" value="Genomic_DNA"/>
</dbReference>
<proteinExistence type="predicted"/>
<dbReference type="RefSeq" id="WP_130543056.1">
    <property type="nucleotide sequence ID" value="NZ_CP042431.1"/>
</dbReference>
<keyword evidence="1" id="KW-1133">Transmembrane helix</keyword>